<evidence type="ECO:0000256" key="5">
    <source>
        <dbReference type="ARBA" id="ARBA00022989"/>
    </source>
</evidence>
<evidence type="ECO:0000256" key="3">
    <source>
        <dbReference type="ARBA" id="ARBA00022692"/>
    </source>
</evidence>
<keyword evidence="7" id="KW-0408">Iron</keyword>
<evidence type="ECO:0000256" key="2">
    <source>
        <dbReference type="ARBA" id="ARBA00022475"/>
    </source>
</evidence>
<keyword evidence="3 13" id="KW-0812">Transmembrane</keyword>
<proteinExistence type="predicted"/>
<evidence type="ECO:0000313" key="15">
    <source>
        <dbReference type="Proteomes" id="UP000690515"/>
    </source>
</evidence>
<evidence type="ECO:0000256" key="1">
    <source>
        <dbReference type="ARBA" id="ARBA00004141"/>
    </source>
</evidence>
<dbReference type="PANTHER" id="PTHR35457">
    <property type="entry name" value="HEME A SYNTHASE"/>
    <property type="match status" value="1"/>
</dbReference>
<name>A0ABS5ZJS8_9GAMM</name>
<comment type="subcellular location">
    <subcellularLocation>
        <location evidence="1">Membrane</location>
        <topology evidence="1">Multi-pass membrane protein</topology>
    </subcellularLocation>
</comment>
<evidence type="ECO:0000256" key="10">
    <source>
        <dbReference type="ARBA" id="ARBA00023157"/>
    </source>
</evidence>
<comment type="caution">
    <text evidence="14">The sequence shown here is derived from an EMBL/GenBank/DDBJ whole genome shotgun (WGS) entry which is preliminary data.</text>
</comment>
<evidence type="ECO:0000256" key="12">
    <source>
        <dbReference type="SAM" id="MobiDB-lite"/>
    </source>
</evidence>
<feature type="transmembrane region" description="Helical" evidence="13">
    <location>
        <begin position="201"/>
        <end position="219"/>
    </location>
</feature>
<feature type="region of interest" description="Disordered" evidence="12">
    <location>
        <begin position="165"/>
        <end position="187"/>
    </location>
</feature>
<feature type="transmembrane region" description="Helical" evidence="13">
    <location>
        <begin position="109"/>
        <end position="126"/>
    </location>
</feature>
<keyword evidence="9 13" id="KW-0472">Membrane</keyword>
<dbReference type="InterPro" id="IPR003780">
    <property type="entry name" value="COX15/CtaA_fam"/>
</dbReference>
<accession>A0ABS5ZJS8</accession>
<evidence type="ECO:0000256" key="6">
    <source>
        <dbReference type="ARBA" id="ARBA00023002"/>
    </source>
</evidence>
<dbReference type="Pfam" id="PF02628">
    <property type="entry name" value="COX15-CtaA"/>
    <property type="match status" value="1"/>
</dbReference>
<dbReference type="PANTHER" id="PTHR35457:SF1">
    <property type="entry name" value="HEME A SYNTHASE"/>
    <property type="match status" value="1"/>
</dbReference>
<feature type="transmembrane region" description="Helical" evidence="13">
    <location>
        <begin position="7"/>
        <end position="26"/>
    </location>
</feature>
<organism evidence="14 15">
    <name type="scientific">Zooshikella harenae</name>
    <dbReference type="NCBI Taxonomy" id="2827238"/>
    <lineage>
        <taxon>Bacteria</taxon>
        <taxon>Pseudomonadati</taxon>
        <taxon>Pseudomonadota</taxon>
        <taxon>Gammaproteobacteria</taxon>
        <taxon>Oceanospirillales</taxon>
        <taxon>Zooshikellaceae</taxon>
        <taxon>Zooshikella</taxon>
    </lineage>
</organism>
<keyword evidence="4" id="KW-0479">Metal-binding</keyword>
<keyword evidence="6" id="KW-0560">Oxidoreductase</keyword>
<reference evidence="14 15" key="1">
    <citation type="submission" date="2021-04" db="EMBL/GenBank/DDBJ databases">
        <authorList>
            <person name="Pira H."/>
            <person name="Risdian C."/>
            <person name="Wink J."/>
        </authorList>
    </citation>
    <scope>NUCLEOTIDE SEQUENCE [LARGE SCALE GENOMIC DNA]</scope>
    <source>
        <strain evidence="14 15">WH53</strain>
    </source>
</reference>
<sequence length="387" mass="42827">MPKKPGYYCALIATLLAGIVVVLGAYTRLADAGLGCPDWPGCYGFLTVPTSEDDINQAQLRYPEAPVEVHKGWPEMVHRYFAGSLGILILALAVYCYRNRHHENQPVKLPIAILILVILQAAFGMWTVTLKLWPQVVLAHLIGGFTTFSLLFLLTLRLKEKSSSSRQNKTSAISPQNTHHNHSSTMTVRANQTDTLAKAKMLGVGALFILICQIMLGGWTSSNYAALACIDLPTCHNTYWPEMDFASGFNLLQEIGPNYLGGQLDSSARTAIHFTHRMGAIITTFYLLFLILWIKQKLLPSLSSQRKRIRNTLLLVFAALCLQISLGVSNVIWLLPLSIAVAHNAGGALLLLSSILLCYRLFQINNNKQYNSINLHEMSNSTGEFTP</sequence>
<evidence type="ECO:0000256" key="8">
    <source>
        <dbReference type="ARBA" id="ARBA00023133"/>
    </source>
</evidence>
<gene>
    <name evidence="14" type="ORF">KCG35_20660</name>
</gene>
<keyword evidence="5 13" id="KW-1133">Transmembrane helix</keyword>
<keyword evidence="2" id="KW-1003">Cell membrane</keyword>
<feature type="transmembrane region" description="Helical" evidence="13">
    <location>
        <begin position="341"/>
        <end position="362"/>
    </location>
</feature>
<evidence type="ECO:0000313" key="14">
    <source>
        <dbReference type="EMBL" id="MBU2713475.1"/>
    </source>
</evidence>
<dbReference type="Proteomes" id="UP000690515">
    <property type="component" value="Unassembled WGS sequence"/>
</dbReference>
<keyword evidence="10" id="KW-1015">Disulfide bond</keyword>
<feature type="transmembrane region" description="Helical" evidence="13">
    <location>
        <begin position="314"/>
        <end position="335"/>
    </location>
</feature>
<protein>
    <submittedName>
        <fullName evidence="14">COX15/CtaA family protein</fullName>
    </submittedName>
</protein>
<feature type="transmembrane region" description="Helical" evidence="13">
    <location>
        <begin position="274"/>
        <end position="294"/>
    </location>
</feature>
<evidence type="ECO:0000256" key="7">
    <source>
        <dbReference type="ARBA" id="ARBA00023004"/>
    </source>
</evidence>
<evidence type="ECO:0000256" key="11">
    <source>
        <dbReference type="ARBA" id="ARBA00023444"/>
    </source>
</evidence>
<evidence type="ECO:0000256" key="13">
    <source>
        <dbReference type="SAM" id="Phobius"/>
    </source>
</evidence>
<feature type="transmembrane region" description="Helical" evidence="13">
    <location>
        <begin position="132"/>
        <end position="156"/>
    </location>
</feature>
<dbReference type="InterPro" id="IPR050450">
    <property type="entry name" value="COX15/CtaA_HemeA_synthase"/>
</dbReference>
<evidence type="ECO:0000256" key="9">
    <source>
        <dbReference type="ARBA" id="ARBA00023136"/>
    </source>
</evidence>
<comment type="pathway">
    <text evidence="11">Porphyrin-containing compound metabolism.</text>
</comment>
<feature type="transmembrane region" description="Helical" evidence="13">
    <location>
        <begin position="80"/>
        <end position="97"/>
    </location>
</feature>
<keyword evidence="15" id="KW-1185">Reference proteome</keyword>
<dbReference type="EMBL" id="JAGSOY010000082">
    <property type="protein sequence ID" value="MBU2713475.1"/>
    <property type="molecule type" value="Genomic_DNA"/>
</dbReference>
<evidence type="ECO:0000256" key="4">
    <source>
        <dbReference type="ARBA" id="ARBA00022723"/>
    </source>
</evidence>
<keyword evidence="8" id="KW-0350">Heme biosynthesis</keyword>
<dbReference type="RefSeq" id="WP_215821760.1">
    <property type="nucleotide sequence ID" value="NZ_JAGSOY010000082.1"/>
</dbReference>